<dbReference type="InterPro" id="IPR020843">
    <property type="entry name" value="ER"/>
</dbReference>
<dbReference type="SUPFAM" id="SSF47336">
    <property type="entry name" value="ACP-like"/>
    <property type="match status" value="1"/>
</dbReference>
<comment type="caution">
    <text evidence="11">The sequence shown here is derived from an EMBL/GenBank/DDBJ whole genome shotgun (WGS) entry which is preliminary data.</text>
</comment>
<dbReference type="InterPro" id="IPR018201">
    <property type="entry name" value="Ketoacyl_synth_AS"/>
</dbReference>
<dbReference type="InterPro" id="IPR049900">
    <property type="entry name" value="PKS_mFAS_DH"/>
</dbReference>
<dbReference type="InterPro" id="IPR011032">
    <property type="entry name" value="GroES-like_sf"/>
</dbReference>
<dbReference type="PROSITE" id="PS50075">
    <property type="entry name" value="CARRIER"/>
    <property type="match status" value="1"/>
</dbReference>
<dbReference type="InterPro" id="IPR001227">
    <property type="entry name" value="Ac_transferase_dom_sf"/>
</dbReference>
<dbReference type="InterPro" id="IPR013968">
    <property type="entry name" value="PKS_KR"/>
</dbReference>
<accession>A0ABR1RC11</accession>
<dbReference type="InterPro" id="IPR014043">
    <property type="entry name" value="Acyl_transferase_dom"/>
</dbReference>
<dbReference type="SMART" id="SM00823">
    <property type="entry name" value="PKS_PP"/>
    <property type="match status" value="1"/>
</dbReference>
<dbReference type="PROSITE" id="PS00606">
    <property type="entry name" value="KS3_1"/>
    <property type="match status" value="1"/>
</dbReference>
<feature type="active site" description="Proton acceptor; for dehydratase activity" evidence="6">
    <location>
        <position position="1005"/>
    </location>
</feature>
<dbReference type="SUPFAM" id="SSF53901">
    <property type="entry name" value="Thiolase-like"/>
    <property type="match status" value="1"/>
</dbReference>
<dbReference type="Pfam" id="PF16197">
    <property type="entry name" value="KAsynt_C_assoc"/>
    <property type="match status" value="1"/>
</dbReference>
<dbReference type="Pfam" id="PF14765">
    <property type="entry name" value="PS-DH"/>
    <property type="match status" value="1"/>
</dbReference>
<dbReference type="Pfam" id="PF00109">
    <property type="entry name" value="ketoacyl-synt"/>
    <property type="match status" value="1"/>
</dbReference>
<keyword evidence="5" id="KW-0511">Multifunctional enzyme</keyword>
<feature type="domain" description="Ketosynthase family 3 (KS3)" evidence="9">
    <location>
        <begin position="38"/>
        <end position="470"/>
    </location>
</feature>
<dbReference type="PROSITE" id="PS52019">
    <property type="entry name" value="PKS_MFAS_DH"/>
    <property type="match status" value="1"/>
</dbReference>
<feature type="domain" description="PKS/mFAS DH" evidence="10">
    <location>
        <begin position="973"/>
        <end position="1285"/>
    </location>
</feature>
<feature type="active site" description="Proton donor; for dehydratase activity" evidence="6">
    <location>
        <position position="1186"/>
    </location>
</feature>
<keyword evidence="1" id="KW-0596">Phosphopantetheine</keyword>
<dbReference type="InterPro" id="IPR050091">
    <property type="entry name" value="PKS_NRPS_Biosynth_Enz"/>
</dbReference>
<evidence type="ECO:0000256" key="5">
    <source>
        <dbReference type="ARBA" id="ARBA00023268"/>
    </source>
</evidence>
<dbReference type="Gene3D" id="3.10.129.110">
    <property type="entry name" value="Polyketide synthase dehydratase"/>
    <property type="match status" value="1"/>
</dbReference>
<name>A0ABR1RC11_9PEZI</name>
<dbReference type="InterPro" id="IPR032821">
    <property type="entry name" value="PKS_assoc"/>
</dbReference>
<feature type="compositionally biased region" description="Polar residues" evidence="7">
    <location>
        <begin position="14"/>
        <end position="23"/>
    </location>
</feature>
<dbReference type="InterPro" id="IPR042104">
    <property type="entry name" value="PKS_dehydratase_sf"/>
</dbReference>
<dbReference type="InterPro" id="IPR014030">
    <property type="entry name" value="Ketoacyl_synth_N"/>
</dbReference>
<dbReference type="Gene3D" id="3.40.47.10">
    <property type="match status" value="1"/>
</dbReference>
<reference evidence="11 12" key="1">
    <citation type="submission" date="2023-01" db="EMBL/GenBank/DDBJ databases">
        <title>Analysis of 21 Apiospora genomes using comparative genomics revels a genus with tremendous synthesis potential of carbohydrate active enzymes and secondary metabolites.</title>
        <authorList>
            <person name="Sorensen T."/>
        </authorList>
    </citation>
    <scope>NUCLEOTIDE SEQUENCE [LARGE SCALE GENOMIC DNA]</scope>
    <source>
        <strain evidence="11 12">CBS 20057</strain>
    </source>
</reference>
<dbReference type="InterPro" id="IPR020806">
    <property type="entry name" value="PKS_PP-bd"/>
</dbReference>
<dbReference type="InterPro" id="IPR057326">
    <property type="entry name" value="KR_dom"/>
</dbReference>
<evidence type="ECO:0000256" key="4">
    <source>
        <dbReference type="ARBA" id="ARBA00023002"/>
    </source>
</evidence>
<sequence>MSDSSASVDSEGSPTTSDATSKCPSAESRGPASPRPVQTPVAVVGMACRLPGHSSSPTALWDLLERGGIAKHEPPPSRFSLAGHYDRANPGRPRTMKSPGGMFVEDVDPAVFDGQFFNLSRVECIAMDPQQRQMLEVAYECLENAGVPMETLSGTSTGVVVGTNFIDYAAMQHRDPEDAPESVTIGVETALLSNRVSHFLNVHGPSMTIDTACSAGLVSLDVACRYLDTFQADAMLVGGVNLWLTPEHNEEVGMMHVTQSGSGQCKSFDASADGYVKAEGVNCVLIKRLDNAVRDHDPIRSIIRGTAVNASGRTGGIANPSQEAQAAVTRQAYQNAGLDDFTKTQYLECHGTGTLAGDPIEVNGAGSVFSTGRDPGQDLIIGSIKSNIGHSEPAAGLSGLLKATLAMEKGVIPGTPSFLVPNPNIDWKNLRVKASRIPLPWPSTGATAVRRASVNSFGFGGANAHAVLENDAQFLSRQVSSYKRLVWDFLADDQDEDDPSRDPSADLPPTVLAFSANDPKSLTGYVKSLNAHLQNPAVSIDVADLAYTLSERRSRHYNRAFALVRSSSETINPNTLVQGKPTSSPPHIAFVFTGQGAQWPSMGAELIKFFPSAKAVIDDLDGVLQSLPDGPPWTLLEELTAARSAETLRRPEFSQPLGTALQLALLRVLEEWGIRPEAVVGHSSGEIAAAVAAGLITPADAIKTAYYRGQASKKAPAPPEPLGMLAVGVGAEVIDEYLGPQEAEIRIACFNSPKSLTMSGSVAALERLRDRLREDGHFARMLQVDMAYHSDYMTDIGDIYEDMLLGDASRSNKSGRSPQPNGVRMYSSVTGNIILPDEVNVGYWKRNMVSPVNFAQATSQLLTHSAADFLIELGPSNALSGPISQIQQSLGKEGQYAAAMKREADSILSLFEAAGPLFLAGDPRVDMARVNRVDPRSARVVIDLPNYAWNHSTRYWHETRASRDWRFKEFIHHDLLGSKISATGWRAPVFKSVLKLANLPWLRDHKLGGDVVFPASGYVAMAVEAMYQTAMITQWKKRPPVRYRFRLRDVRLLRALVLTEDKDARVTLALTPLDGASGRAWYNYEICSVQEGVDVNNVHSTGQVCVETHYQNISRKVAPLELATRSRIWYKVLAEMGYNYGPAFQKHLMIESTMGQRKSRSTINLEPPPSQPKGQSPYPMHPAVMDGCFQAATPCLWNGHLPKSEDPALVPKTIESIVIESGRPRASHPPVQGVAVASAHFIGAGSPGSARNYSTNVDLYDPEDGALLFHMKGLASTEMDTGGAERKPHEIMRVAWRADIDMLMQAEANFARSWLGSQTAHQVIDLVAHKTPALRVLEMNLSPGDGAHLWTSQGGADLDPAVNGRHVRAGCAEYHFAVRDAKTLVHAQESLSSYVPSPNFHLLLDLAKPASFPPPSSIDLAILSSAQEQEAVGIDAAIQEVGNVMKDGGFIVACGIAEGTLSRLGQTVALAGDACICQVNKGIDAGNETPLASVVQASFVDHAAQSSDLEQMHGLLRALQSKEWSIQRSHNPLLDPISKDTIVVVLDELFASVIDRLDDQQWALLKYLTQVQCPILWVTSRSADPTRAAVVGLFSTIRAEEQIPLFTLDVEGGAGDAATVEAISACLEKLRDRATAITTASERGGVIQTSRVYPDSELTAQQSDGPGAGKMATKSLHACESLVQLRCERLGSLDSVQFSEVDEDPMSLPEGMLKVDIHAAGLNHKDAAVAMGILPGDETALGSEAAGVISKVCARGSGFSVGDRVVLYGKGCCANRVQTTPARVHRIPDSITFEEAATLPMDYLVAIHALLDLGSLSTGKTVLIHRAAGGVGIAAIQLAQHVGSETFVTVSTAEERESIKATSGLGDDHIFDSSSADIGERTLEATHGKGIDVVLTPLAEDLLEESFPTLAEGAIVVALDGRDALEQSKLPMTLFQRHCSFRLVDLSPETVSDDLISRLLARLFELIDSGAIKSIIPIHRFSWNDIPAALRFLRKGTHIGKVVVAQDAAESSSEVQVKKAPESLGLRPEGCYLIVGGLRGICGTLATYLAQKGARHLAIMSRSGYTDVKSRYVLKQLHALGSHVDLLTADVTHAEQVRMAMQQTTAPIVGIIQGAMVLRDRPFESMTLAEYHDAIRCKIRGTWNLHHAAASLGLPLDSFTLLSSLSGLMGNVGQANYAAANVFLDAFAAWRRARGQPACSVALGISEDTGVIAESAKLQGSLDSRMYRGLGQGQLGKVLRSALLQQKQKQRDPHQSGTLPGGDLEHSPIVTGLVLPQPEDSILKKDARFSPLFAGHHGGSNDGVAANTSGKSSADVQALLLLLRTESAQHAVKLHAMVDVVGGCFMRVLRLSEPMDSGRPISVYGTDSLAAVEVRNWIRTELGALVTTLDIMSATSLTAFCEKILGKLVS</sequence>
<proteinExistence type="predicted"/>
<dbReference type="Pfam" id="PF13602">
    <property type="entry name" value="ADH_zinc_N_2"/>
    <property type="match status" value="1"/>
</dbReference>
<feature type="compositionally biased region" description="Low complexity" evidence="7">
    <location>
        <begin position="1"/>
        <end position="13"/>
    </location>
</feature>
<evidence type="ECO:0000313" key="11">
    <source>
        <dbReference type="EMBL" id="KAK8008137.1"/>
    </source>
</evidence>
<dbReference type="Pfam" id="PF08240">
    <property type="entry name" value="ADH_N"/>
    <property type="match status" value="1"/>
</dbReference>
<dbReference type="Gene3D" id="3.90.180.10">
    <property type="entry name" value="Medium-chain alcohol dehydrogenases, catalytic domain"/>
    <property type="match status" value="1"/>
</dbReference>
<evidence type="ECO:0000256" key="7">
    <source>
        <dbReference type="SAM" id="MobiDB-lite"/>
    </source>
</evidence>
<dbReference type="CDD" id="cd05195">
    <property type="entry name" value="enoyl_red"/>
    <property type="match status" value="1"/>
</dbReference>
<dbReference type="InterPro" id="IPR020841">
    <property type="entry name" value="PKS_Beta-ketoAc_synthase_dom"/>
</dbReference>
<dbReference type="Pfam" id="PF02801">
    <property type="entry name" value="Ketoacyl-synt_C"/>
    <property type="match status" value="1"/>
</dbReference>
<evidence type="ECO:0000256" key="3">
    <source>
        <dbReference type="ARBA" id="ARBA00022679"/>
    </source>
</evidence>
<dbReference type="SUPFAM" id="SSF51735">
    <property type="entry name" value="NAD(P)-binding Rossmann-fold domains"/>
    <property type="match status" value="2"/>
</dbReference>
<feature type="region of interest" description="Disordered" evidence="7">
    <location>
        <begin position="1"/>
        <end position="38"/>
    </location>
</feature>
<dbReference type="PANTHER" id="PTHR43775">
    <property type="entry name" value="FATTY ACID SYNTHASE"/>
    <property type="match status" value="1"/>
</dbReference>
<dbReference type="EMBL" id="JAQQWI010000016">
    <property type="protein sequence ID" value="KAK8008137.1"/>
    <property type="molecule type" value="Genomic_DNA"/>
</dbReference>
<dbReference type="SMART" id="SM00826">
    <property type="entry name" value="PKS_DH"/>
    <property type="match status" value="1"/>
</dbReference>
<dbReference type="InterPro" id="IPR049552">
    <property type="entry name" value="PKS_DH_N"/>
</dbReference>
<dbReference type="Pfam" id="PF08659">
    <property type="entry name" value="KR"/>
    <property type="match status" value="1"/>
</dbReference>
<feature type="region of interest" description="Disordered" evidence="7">
    <location>
        <begin position="2245"/>
        <end position="2265"/>
    </location>
</feature>
<keyword evidence="12" id="KW-1185">Reference proteome</keyword>
<feature type="compositionally biased region" description="Polar residues" evidence="7">
    <location>
        <begin position="1155"/>
        <end position="1164"/>
    </location>
</feature>
<dbReference type="SMART" id="SM00829">
    <property type="entry name" value="PKS_ER"/>
    <property type="match status" value="1"/>
</dbReference>
<feature type="region of interest" description="N-terminal hotdog fold" evidence="6">
    <location>
        <begin position="973"/>
        <end position="1111"/>
    </location>
</feature>
<dbReference type="Proteomes" id="UP001396898">
    <property type="component" value="Unassembled WGS sequence"/>
</dbReference>
<gene>
    <name evidence="11" type="ORF">PG991_010688</name>
</gene>
<keyword evidence="3" id="KW-0808">Transferase</keyword>
<feature type="domain" description="Carrier" evidence="8">
    <location>
        <begin position="2322"/>
        <end position="2408"/>
    </location>
</feature>
<dbReference type="InterPro" id="IPR036736">
    <property type="entry name" value="ACP-like_sf"/>
</dbReference>
<dbReference type="SUPFAM" id="SSF50129">
    <property type="entry name" value="GroES-like"/>
    <property type="match status" value="1"/>
</dbReference>
<dbReference type="SMART" id="SM00827">
    <property type="entry name" value="PKS_AT"/>
    <property type="match status" value="1"/>
</dbReference>
<dbReference type="CDD" id="cd00833">
    <property type="entry name" value="PKS"/>
    <property type="match status" value="1"/>
</dbReference>
<evidence type="ECO:0000313" key="12">
    <source>
        <dbReference type="Proteomes" id="UP001396898"/>
    </source>
</evidence>
<feature type="region of interest" description="C-terminal hotdog fold" evidence="6">
    <location>
        <begin position="1121"/>
        <end position="1285"/>
    </location>
</feature>
<evidence type="ECO:0000256" key="6">
    <source>
        <dbReference type="PROSITE-ProRule" id="PRU01363"/>
    </source>
</evidence>
<evidence type="ECO:0000259" key="10">
    <source>
        <dbReference type="PROSITE" id="PS52019"/>
    </source>
</evidence>
<dbReference type="PANTHER" id="PTHR43775:SF18">
    <property type="entry name" value="ENZYME, PUTATIVE (JCVI)-RELATED"/>
    <property type="match status" value="1"/>
</dbReference>
<dbReference type="InterPro" id="IPR016035">
    <property type="entry name" value="Acyl_Trfase/lysoPLipase"/>
</dbReference>
<evidence type="ECO:0000256" key="1">
    <source>
        <dbReference type="ARBA" id="ARBA00022450"/>
    </source>
</evidence>
<dbReference type="PROSITE" id="PS52004">
    <property type="entry name" value="KS3_2"/>
    <property type="match status" value="1"/>
</dbReference>
<dbReference type="SUPFAM" id="SSF55048">
    <property type="entry name" value="Probable ACP-binding domain of malonyl-CoA ACP transacylase"/>
    <property type="match status" value="1"/>
</dbReference>
<feature type="region of interest" description="Disordered" evidence="7">
    <location>
        <begin position="72"/>
        <end position="98"/>
    </location>
</feature>
<keyword evidence="4" id="KW-0560">Oxidoreductase</keyword>
<evidence type="ECO:0000259" key="9">
    <source>
        <dbReference type="PROSITE" id="PS52004"/>
    </source>
</evidence>
<dbReference type="Pfam" id="PF00698">
    <property type="entry name" value="Acyl_transf_1"/>
    <property type="match status" value="1"/>
</dbReference>
<dbReference type="InterPro" id="IPR009081">
    <property type="entry name" value="PP-bd_ACP"/>
</dbReference>
<dbReference type="InterPro" id="IPR013154">
    <property type="entry name" value="ADH-like_N"/>
</dbReference>
<dbReference type="Gene3D" id="3.30.70.3290">
    <property type="match status" value="1"/>
</dbReference>
<evidence type="ECO:0000256" key="2">
    <source>
        <dbReference type="ARBA" id="ARBA00022553"/>
    </source>
</evidence>
<dbReference type="InterPro" id="IPR036291">
    <property type="entry name" value="NAD(P)-bd_dom_sf"/>
</dbReference>
<evidence type="ECO:0000259" key="8">
    <source>
        <dbReference type="PROSITE" id="PS50075"/>
    </source>
</evidence>
<dbReference type="InterPro" id="IPR020807">
    <property type="entry name" value="PKS_DH"/>
</dbReference>
<dbReference type="Pfam" id="PF21089">
    <property type="entry name" value="PKS_DH_N"/>
    <property type="match status" value="1"/>
</dbReference>
<dbReference type="SMART" id="SM00825">
    <property type="entry name" value="PKS_KS"/>
    <property type="match status" value="1"/>
</dbReference>
<dbReference type="Gene3D" id="3.40.366.10">
    <property type="entry name" value="Malonyl-Coenzyme A Acyl Carrier Protein, domain 2"/>
    <property type="match status" value="1"/>
</dbReference>
<dbReference type="SMART" id="SM00822">
    <property type="entry name" value="PKS_KR"/>
    <property type="match status" value="1"/>
</dbReference>
<dbReference type="InterPro" id="IPR016036">
    <property type="entry name" value="Malonyl_transacylase_ACP-bd"/>
</dbReference>
<protein>
    <submittedName>
        <fullName evidence="11">Polyketide synthase</fullName>
    </submittedName>
</protein>
<keyword evidence="2" id="KW-0597">Phosphoprotein</keyword>
<dbReference type="Gene3D" id="3.40.50.720">
    <property type="entry name" value="NAD(P)-binding Rossmann-like Domain"/>
    <property type="match status" value="1"/>
</dbReference>
<dbReference type="InterPro" id="IPR014031">
    <property type="entry name" value="Ketoacyl_synth_C"/>
</dbReference>
<dbReference type="InterPro" id="IPR016039">
    <property type="entry name" value="Thiolase-like"/>
</dbReference>
<feature type="region of interest" description="Disordered" evidence="7">
    <location>
        <begin position="1155"/>
        <end position="1177"/>
    </location>
</feature>
<organism evidence="11 12">
    <name type="scientific">Apiospora marii</name>
    <dbReference type="NCBI Taxonomy" id="335849"/>
    <lineage>
        <taxon>Eukaryota</taxon>
        <taxon>Fungi</taxon>
        <taxon>Dikarya</taxon>
        <taxon>Ascomycota</taxon>
        <taxon>Pezizomycotina</taxon>
        <taxon>Sordariomycetes</taxon>
        <taxon>Xylariomycetidae</taxon>
        <taxon>Amphisphaeriales</taxon>
        <taxon>Apiosporaceae</taxon>
        <taxon>Apiospora</taxon>
    </lineage>
</organism>
<dbReference type="SUPFAM" id="SSF52151">
    <property type="entry name" value="FabD/lysophospholipase-like"/>
    <property type="match status" value="1"/>
</dbReference>
<dbReference type="InterPro" id="IPR049551">
    <property type="entry name" value="PKS_DH_C"/>
</dbReference>